<dbReference type="EMBL" id="JBEDNZ010000005">
    <property type="protein sequence ID" value="KAL0842448.1"/>
    <property type="molecule type" value="Genomic_DNA"/>
</dbReference>
<dbReference type="SMART" id="SM00368">
    <property type="entry name" value="LRR_RI"/>
    <property type="match status" value="5"/>
</dbReference>
<evidence type="ECO:0000256" key="1">
    <source>
        <dbReference type="ARBA" id="ARBA00022468"/>
    </source>
</evidence>
<reference evidence="5 6" key="1">
    <citation type="submission" date="2024-06" db="EMBL/GenBank/DDBJ databases">
        <title>A chromosome-level genome assembly of beet webworm, Loxostege sticticalis.</title>
        <authorList>
            <person name="Zhang Y."/>
        </authorList>
    </citation>
    <scope>NUCLEOTIDE SEQUENCE [LARGE SCALE GENOMIC DNA]</scope>
    <source>
        <strain evidence="5">AQ028</strain>
        <tissue evidence="5">Male pupae</tissue>
    </source>
</reference>
<dbReference type="InterPro" id="IPR032675">
    <property type="entry name" value="LRR_dom_sf"/>
</dbReference>
<keyword evidence="2" id="KW-0433">Leucine-rich repeat</keyword>
<dbReference type="InterPro" id="IPR027038">
    <property type="entry name" value="RanGap"/>
</dbReference>
<keyword evidence="3" id="KW-0677">Repeat</keyword>
<comment type="caution">
    <text evidence="5">The sequence shown here is derived from an EMBL/GenBank/DDBJ whole genome shotgun (WGS) entry which is preliminary data.</text>
</comment>
<dbReference type="Pfam" id="PF13516">
    <property type="entry name" value="LRR_6"/>
    <property type="match status" value="3"/>
</dbReference>
<dbReference type="Gene3D" id="3.80.10.10">
    <property type="entry name" value="Ribonuclease Inhibitor"/>
    <property type="match status" value="1"/>
</dbReference>
<evidence type="ECO:0000256" key="4">
    <source>
        <dbReference type="SAM" id="MobiDB-lite"/>
    </source>
</evidence>
<evidence type="ECO:0000256" key="2">
    <source>
        <dbReference type="ARBA" id="ARBA00022614"/>
    </source>
</evidence>
<keyword evidence="1" id="KW-0343">GTPase activation</keyword>
<organism evidence="5 6">
    <name type="scientific">Loxostege sticticalis</name>
    <name type="common">Beet webworm moth</name>
    <dbReference type="NCBI Taxonomy" id="481309"/>
    <lineage>
        <taxon>Eukaryota</taxon>
        <taxon>Metazoa</taxon>
        <taxon>Ecdysozoa</taxon>
        <taxon>Arthropoda</taxon>
        <taxon>Hexapoda</taxon>
        <taxon>Insecta</taxon>
        <taxon>Pterygota</taxon>
        <taxon>Neoptera</taxon>
        <taxon>Endopterygota</taxon>
        <taxon>Lepidoptera</taxon>
        <taxon>Glossata</taxon>
        <taxon>Ditrysia</taxon>
        <taxon>Pyraloidea</taxon>
        <taxon>Crambidae</taxon>
        <taxon>Pyraustinae</taxon>
        <taxon>Loxostege</taxon>
    </lineage>
</organism>
<dbReference type="PANTHER" id="PTHR24113:SF12">
    <property type="entry name" value="RAN GTPASE-ACTIVATING PROTEIN 1"/>
    <property type="match status" value="1"/>
</dbReference>
<evidence type="ECO:0000313" key="5">
    <source>
        <dbReference type="EMBL" id="KAL0842448.1"/>
    </source>
</evidence>
<evidence type="ECO:0000313" key="6">
    <source>
        <dbReference type="Proteomes" id="UP001549921"/>
    </source>
</evidence>
<dbReference type="PANTHER" id="PTHR24113">
    <property type="entry name" value="RAN GTPASE-ACTIVATING PROTEIN 1"/>
    <property type="match status" value="1"/>
</dbReference>
<dbReference type="AlphaFoldDB" id="A0ABD0TH74"/>
<evidence type="ECO:0000256" key="3">
    <source>
        <dbReference type="ARBA" id="ARBA00022737"/>
    </source>
</evidence>
<dbReference type="InterPro" id="IPR001611">
    <property type="entry name" value="Leu-rich_rpt"/>
</dbReference>
<name>A0ABD0TH74_LOXSC</name>
<accession>A0ABD0TH74</accession>
<feature type="compositionally biased region" description="Pro residues" evidence="4">
    <location>
        <begin position="529"/>
        <end position="544"/>
    </location>
</feature>
<gene>
    <name evidence="5" type="ORF">ABMA28_014546</name>
</gene>
<protein>
    <submittedName>
        <fullName evidence="5">Uncharacterized protein</fullName>
    </submittedName>
</protein>
<dbReference type="SUPFAM" id="SSF52047">
    <property type="entry name" value="RNI-like"/>
    <property type="match status" value="1"/>
</dbReference>
<feature type="region of interest" description="Disordered" evidence="4">
    <location>
        <begin position="523"/>
        <end position="560"/>
    </location>
</feature>
<dbReference type="GO" id="GO:0005096">
    <property type="term" value="F:GTPase activator activity"/>
    <property type="evidence" value="ECO:0007669"/>
    <property type="project" value="UniProtKB-KW"/>
</dbReference>
<proteinExistence type="predicted"/>
<dbReference type="Proteomes" id="UP001549921">
    <property type="component" value="Unassembled WGS sequence"/>
</dbReference>
<sequence>MSSQSSEQEEIPTEVVFEAEVEVSSEEVPMEEWSSYILELPEDNKKKLMAEAGLYHAGSEEICGKYIAMSDSSVFRHLYYNYPAVLDPGITDALLIPEKPIIYPDDGQELYLAVCKEMNQCPVRSFVKGLVEEIIDLRYYCVSPPGVRAMSLALSNNCIVKVLNLTDNFLTPDACYHLSEMLASNTYLEELNLAGCRVGPVGAKRIFDGLTKNKTLKVLNLNRNQLTDEGMEHLAAVIVKGIHVQQIYLSYNCIGGKGAGVLAEALEFHNRFTHVDLSWNNLFTPLGTFNLLSRFSENKVLQELNLSWNSLSGARLGTAVKNALCAPNLKRLNLSNNRLNGEAITNIIGGLVKAKKLITLDLSFNPMTPDDALQILMKVKAPSVKVHNVLMENVFVTGEFLMFLRTIKEMKSKKNLVVTYGGIIGEFKPKGPDPRELILDRADFLAKKPKKRPVDIALVAMQLLKDNNEIMPSKDFATAVQGACAALDNDLLEEMANIFAGPRSAKAKTIDVKLLVDYMKRKWPDRKLPPTPPPEPEPLPLPEPAPKDAKGKGKGKGKKK</sequence>
<dbReference type="Pfam" id="PF00560">
    <property type="entry name" value="LRR_1"/>
    <property type="match status" value="1"/>
</dbReference>